<evidence type="ECO:0000313" key="2">
    <source>
        <dbReference type="Proteomes" id="UP001056120"/>
    </source>
</evidence>
<evidence type="ECO:0000313" key="1">
    <source>
        <dbReference type="EMBL" id="KAI3816529.1"/>
    </source>
</evidence>
<protein>
    <submittedName>
        <fullName evidence="1">Uncharacterized protein</fullName>
    </submittedName>
</protein>
<proteinExistence type="predicted"/>
<dbReference type="EMBL" id="CM042022">
    <property type="protein sequence ID" value="KAI3816529.1"/>
    <property type="molecule type" value="Genomic_DNA"/>
</dbReference>
<name>A0ACB9J8L6_9ASTR</name>
<gene>
    <name evidence="1" type="ORF">L1987_16230</name>
</gene>
<keyword evidence="2" id="KW-1185">Reference proteome</keyword>
<organism evidence="1 2">
    <name type="scientific">Smallanthus sonchifolius</name>
    <dbReference type="NCBI Taxonomy" id="185202"/>
    <lineage>
        <taxon>Eukaryota</taxon>
        <taxon>Viridiplantae</taxon>
        <taxon>Streptophyta</taxon>
        <taxon>Embryophyta</taxon>
        <taxon>Tracheophyta</taxon>
        <taxon>Spermatophyta</taxon>
        <taxon>Magnoliopsida</taxon>
        <taxon>eudicotyledons</taxon>
        <taxon>Gunneridae</taxon>
        <taxon>Pentapetalae</taxon>
        <taxon>asterids</taxon>
        <taxon>campanulids</taxon>
        <taxon>Asterales</taxon>
        <taxon>Asteraceae</taxon>
        <taxon>Asteroideae</taxon>
        <taxon>Heliantheae alliance</taxon>
        <taxon>Millerieae</taxon>
        <taxon>Smallanthus</taxon>
    </lineage>
</organism>
<reference evidence="2" key="1">
    <citation type="journal article" date="2022" name="Mol. Ecol. Resour.">
        <title>The genomes of chicory, endive, great burdock and yacon provide insights into Asteraceae palaeo-polyploidization history and plant inulin production.</title>
        <authorList>
            <person name="Fan W."/>
            <person name="Wang S."/>
            <person name="Wang H."/>
            <person name="Wang A."/>
            <person name="Jiang F."/>
            <person name="Liu H."/>
            <person name="Zhao H."/>
            <person name="Xu D."/>
            <person name="Zhang Y."/>
        </authorList>
    </citation>
    <scope>NUCLEOTIDE SEQUENCE [LARGE SCALE GENOMIC DNA]</scope>
    <source>
        <strain evidence="2">cv. Yunnan</strain>
    </source>
</reference>
<sequence>MPLAVIKSILTFYEKDLEVYQELSSSPKIELRDKALEYVKEHKTTNDKVYDGERVWRFFGYFIDVDSKDGDGEDEERLIVFLGYFIHDGGGDAGDEDDNGLLDKLACGDSGDRTKVKALTRHPTVFIRGVFFYFNRKCQIRSVSLLFFLQPIEIERP</sequence>
<dbReference type="Proteomes" id="UP001056120">
    <property type="component" value="Linkage Group LG05"/>
</dbReference>
<accession>A0ACB9J8L6</accession>
<comment type="caution">
    <text evidence="1">The sequence shown here is derived from an EMBL/GenBank/DDBJ whole genome shotgun (WGS) entry which is preliminary data.</text>
</comment>
<reference evidence="1 2" key="2">
    <citation type="journal article" date="2022" name="Mol. Ecol. Resour.">
        <title>The genomes of chicory, endive, great burdock and yacon provide insights into Asteraceae paleo-polyploidization history and plant inulin production.</title>
        <authorList>
            <person name="Fan W."/>
            <person name="Wang S."/>
            <person name="Wang H."/>
            <person name="Wang A."/>
            <person name="Jiang F."/>
            <person name="Liu H."/>
            <person name="Zhao H."/>
            <person name="Xu D."/>
            <person name="Zhang Y."/>
        </authorList>
    </citation>
    <scope>NUCLEOTIDE SEQUENCE [LARGE SCALE GENOMIC DNA]</scope>
    <source>
        <strain evidence="2">cv. Yunnan</strain>
        <tissue evidence="1">Leaves</tissue>
    </source>
</reference>